<evidence type="ECO:0000313" key="4">
    <source>
        <dbReference type="EMBL" id="MCW8107452.1"/>
    </source>
</evidence>
<dbReference type="EMBL" id="JAPFRD010000004">
    <property type="protein sequence ID" value="MCW8107452.1"/>
    <property type="molecule type" value="Genomic_DNA"/>
</dbReference>
<evidence type="ECO:0000256" key="1">
    <source>
        <dbReference type="ARBA" id="ARBA00022729"/>
    </source>
</evidence>
<feature type="chain" id="PRO_5045136783" evidence="2">
    <location>
        <begin position="22"/>
        <end position="194"/>
    </location>
</feature>
<dbReference type="RefSeq" id="WP_265616158.1">
    <property type="nucleotide sequence ID" value="NZ_JAPFRD010000004.1"/>
</dbReference>
<feature type="domain" description="Outer membrane protein beta-barrel" evidence="3">
    <location>
        <begin position="10"/>
        <end position="194"/>
    </location>
</feature>
<dbReference type="Pfam" id="PF13505">
    <property type="entry name" value="OMP_b-brl"/>
    <property type="match status" value="1"/>
</dbReference>
<evidence type="ECO:0000256" key="2">
    <source>
        <dbReference type="SAM" id="SignalP"/>
    </source>
</evidence>
<name>A0ABT3P3W1_9ALTE</name>
<dbReference type="InterPro" id="IPR027385">
    <property type="entry name" value="Beta-barrel_OMP"/>
</dbReference>
<comment type="caution">
    <text evidence="4">The sequence shown here is derived from an EMBL/GenBank/DDBJ whole genome shotgun (WGS) entry which is preliminary data.</text>
</comment>
<dbReference type="Gene3D" id="2.40.160.20">
    <property type="match status" value="1"/>
</dbReference>
<reference evidence="4" key="1">
    <citation type="submission" date="2022-11" db="EMBL/GenBank/DDBJ databases">
        <title>Alteromonas sp. nov., isolated from sea water of the Qingdao.</title>
        <authorList>
            <person name="Wang Q."/>
        </authorList>
    </citation>
    <scope>NUCLEOTIDE SEQUENCE</scope>
    <source>
        <strain evidence="4">ASW11-7</strain>
    </source>
</reference>
<organism evidence="4 5">
    <name type="scientific">Alteromonas aquimaris</name>
    <dbReference type="NCBI Taxonomy" id="2998417"/>
    <lineage>
        <taxon>Bacteria</taxon>
        <taxon>Pseudomonadati</taxon>
        <taxon>Pseudomonadota</taxon>
        <taxon>Gammaproteobacteria</taxon>
        <taxon>Alteromonadales</taxon>
        <taxon>Alteromonadaceae</taxon>
        <taxon>Alteromonas/Salinimonas group</taxon>
        <taxon>Alteromonas</taxon>
    </lineage>
</organism>
<sequence length="194" mass="21837">MKKTLTAIASLAALSSYNAFAQEQGTYDREYNEGVYVGANYGWLRVDSDDEFDDDKDVWQGVVGYRFNQYFALEGGYINFGDYGNDITEASTDGFTTALKGSYPITEKFSIYGKLGQLWWETDYKLGDVKGKYDDESLFVGGGVAYEINPQFLITAEYTVYDADLDAEDAIEDIDDTNFDTDLKQASIGVEYRF</sequence>
<feature type="signal peptide" evidence="2">
    <location>
        <begin position="1"/>
        <end position="21"/>
    </location>
</feature>
<accession>A0ABT3P3W1</accession>
<proteinExistence type="predicted"/>
<keyword evidence="1 2" id="KW-0732">Signal</keyword>
<evidence type="ECO:0000259" key="3">
    <source>
        <dbReference type="Pfam" id="PF13505"/>
    </source>
</evidence>
<dbReference type="InterPro" id="IPR011250">
    <property type="entry name" value="OMP/PagP_B-barrel"/>
</dbReference>
<dbReference type="Proteomes" id="UP001142810">
    <property type="component" value="Unassembled WGS sequence"/>
</dbReference>
<keyword evidence="5" id="KW-1185">Reference proteome</keyword>
<protein>
    <submittedName>
        <fullName evidence="4">Porin family protein</fullName>
    </submittedName>
</protein>
<dbReference type="SUPFAM" id="SSF56925">
    <property type="entry name" value="OMPA-like"/>
    <property type="match status" value="1"/>
</dbReference>
<gene>
    <name evidence="4" type="ORF">OPS25_02905</name>
</gene>
<evidence type="ECO:0000313" key="5">
    <source>
        <dbReference type="Proteomes" id="UP001142810"/>
    </source>
</evidence>